<protein>
    <recommendedName>
        <fullName evidence="1">Gp28/Gp37-like domain-containing protein</fullName>
    </recommendedName>
</protein>
<dbReference type="AlphaFoldDB" id="E5XRS3"/>
<name>E5XRS3_SEGRC</name>
<dbReference type="RefSeq" id="WP_007470322.1">
    <property type="nucleotide sequence ID" value="NZ_KI391953.1"/>
</dbReference>
<dbReference type="Pfam" id="PF14594">
    <property type="entry name" value="Sipho_Gp37"/>
    <property type="match status" value="1"/>
</dbReference>
<gene>
    <name evidence="2" type="ORF">HMPREF9336_02195</name>
</gene>
<dbReference type="STRING" id="679197.HMPREF9336_02195"/>
<evidence type="ECO:0000259" key="1">
    <source>
        <dbReference type="Pfam" id="PF14594"/>
    </source>
</evidence>
<organism evidence="2 3">
    <name type="scientific">Segniliparus rugosus (strain ATCC BAA-974 / DSM 45345 / CCUG 50838 / CIP 108380 / JCM 13579 / CDC 945)</name>
    <dbReference type="NCBI Taxonomy" id="679197"/>
    <lineage>
        <taxon>Bacteria</taxon>
        <taxon>Bacillati</taxon>
        <taxon>Actinomycetota</taxon>
        <taxon>Actinomycetes</taxon>
        <taxon>Mycobacteriales</taxon>
        <taxon>Segniliparaceae</taxon>
        <taxon>Segniliparus</taxon>
    </lineage>
</organism>
<comment type="caution">
    <text evidence="2">The sequence shown here is derived from an EMBL/GenBank/DDBJ whole genome shotgun (WGS) entry which is preliminary data.</text>
</comment>
<dbReference type="EMBL" id="ACZI02000002">
    <property type="protein sequence ID" value="EFV12938.1"/>
    <property type="molecule type" value="Genomic_DNA"/>
</dbReference>
<feature type="domain" description="Gp28/Gp37-like" evidence="1">
    <location>
        <begin position="34"/>
        <end position="573"/>
    </location>
</feature>
<accession>E5XRS3</accession>
<keyword evidence="3" id="KW-1185">Reference proteome</keyword>
<reference evidence="2 3" key="1">
    <citation type="journal article" date="2011" name="Stand. Genomic Sci.">
        <title>High quality draft genome sequence of Segniliparus rugosus CDC 945(T)= (ATCC BAA-974(T)).</title>
        <authorList>
            <person name="Earl A.M."/>
            <person name="Desjardins C.A."/>
            <person name="Fitzgerald M.G."/>
            <person name="Arachchi H.M."/>
            <person name="Zeng Q."/>
            <person name="Mehta T."/>
            <person name="Griggs A."/>
            <person name="Birren B.W."/>
            <person name="Toney N.C."/>
            <person name="Carr J."/>
            <person name="Posey J."/>
            <person name="Butler W.R."/>
        </authorList>
    </citation>
    <scope>NUCLEOTIDE SEQUENCE [LARGE SCALE GENOMIC DNA]</scope>
    <source>
        <strain evidence="3">ATCC BAA-974 / DSM 45345 / CCUG 50838 / CIP 108380 / JCM 13579 / CDC 945</strain>
    </source>
</reference>
<dbReference type="HOGENOM" id="CLU_032806_0_0_11"/>
<sequence length="600" mass="66936">MSGLVTEQDHLSLWQKIQDRRIEMEMHRLAAPVVRLWDGDYTLRGEVAGWRSLEFEFIENDTGTASVVLSLDHYLAKWVMNFKGRAKRNVHITIDKQGARWSGRMDNYKVVREKEGDRYLEVTFKHDYEEVKHILCWANPFLRPELQFPKLWVIFGPAKWCLLVTLFCNILRLETSLFTLPDNPLDLMSWMGPSFLPSTWRNIVKPFPILSDNSNLTIVFSRFQSWHEIAQTILADAQLTVTCRRYLKGEDPHPFKDLVGELDIPVVEDLFSLMPLKHGCLVWDIVDNSGWGTETAFGGSVLTGLVRAAVDIASDGYTEGVDVFTGDPTFPGEYYNPFFLGTSPRAPWVVYEEGPLTGIESSEFTYYEATDTSFVTGGRSMPGVNEAFSAAINMGGDFLTSFINSQIAMAATGPLGMAPPVDLPPLGGLMDALARPLYEDVFLAFMEIPSLRAAGLSLPLPGLENLVTGLGDFHYHEGWADGGETAFTLSALMAIRAKTWETRAKSAHTVKVSDAAPYLIGEKGYGHFWLGNRIGTTVLGYPDPDTVFVERVSRIKYAWDREGPKGWTLTVGYREPADPALKALSLVKRVNQALGGLGIL</sequence>
<evidence type="ECO:0000313" key="2">
    <source>
        <dbReference type="EMBL" id="EFV12938.1"/>
    </source>
</evidence>
<dbReference type="OrthoDB" id="4410004at2"/>
<evidence type="ECO:0000313" key="3">
    <source>
        <dbReference type="Proteomes" id="UP000004816"/>
    </source>
</evidence>
<proteinExistence type="predicted"/>
<dbReference type="InterPro" id="IPR029432">
    <property type="entry name" value="Gp28/Gp37-like_dom"/>
</dbReference>
<dbReference type="eggNOG" id="ENOG5031DPJ">
    <property type="taxonomic scope" value="Bacteria"/>
</dbReference>
<dbReference type="Proteomes" id="UP000004816">
    <property type="component" value="Unassembled WGS sequence"/>
</dbReference>